<evidence type="ECO:0000256" key="1">
    <source>
        <dbReference type="SAM" id="Phobius"/>
    </source>
</evidence>
<gene>
    <name evidence="4" type="ORF">C2S53_011968</name>
</gene>
<dbReference type="AlphaFoldDB" id="A0AAD4IS78"/>
<keyword evidence="1" id="KW-1133">Transmembrane helix</keyword>
<keyword evidence="2" id="KW-0732">Signal</keyword>
<dbReference type="EMBL" id="SDAM02004199">
    <property type="protein sequence ID" value="KAH6820248.1"/>
    <property type="molecule type" value="Genomic_DNA"/>
</dbReference>
<dbReference type="PANTHER" id="PTHR34366">
    <property type="entry name" value="OS07G0289901 PROTEIN-RELATED"/>
    <property type="match status" value="1"/>
</dbReference>
<feature type="domain" description="DUF7731" evidence="3">
    <location>
        <begin position="77"/>
        <end position="169"/>
    </location>
</feature>
<feature type="transmembrane region" description="Helical" evidence="1">
    <location>
        <begin position="179"/>
        <end position="198"/>
    </location>
</feature>
<evidence type="ECO:0000313" key="5">
    <source>
        <dbReference type="Proteomes" id="UP001190926"/>
    </source>
</evidence>
<protein>
    <recommendedName>
        <fullName evidence="3">DUF7731 domain-containing protein</fullName>
    </recommendedName>
</protein>
<dbReference type="PANTHER" id="PTHR34366:SF2">
    <property type="entry name" value="OS07G0289901 PROTEIN"/>
    <property type="match status" value="1"/>
</dbReference>
<feature type="signal peptide" evidence="2">
    <location>
        <begin position="1"/>
        <end position="24"/>
    </location>
</feature>
<evidence type="ECO:0000259" key="3">
    <source>
        <dbReference type="Pfam" id="PF24865"/>
    </source>
</evidence>
<evidence type="ECO:0000313" key="4">
    <source>
        <dbReference type="EMBL" id="KAH6820248.1"/>
    </source>
</evidence>
<accession>A0AAD4IS78</accession>
<reference evidence="4 5" key="1">
    <citation type="journal article" date="2021" name="Nat. Commun.">
        <title>Incipient diploidization of the medicinal plant Perilla within 10,000 years.</title>
        <authorList>
            <person name="Zhang Y."/>
            <person name="Shen Q."/>
            <person name="Leng L."/>
            <person name="Zhang D."/>
            <person name="Chen S."/>
            <person name="Shi Y."/>
            <person name="Ning Z."/>
            <person name="Chen S."/>
        </authorList>
    </citation>
    <scope>NUCLEOTIDE SEQUENCE [LARGE SCALE GENOMIC DNA]</scope>
    <source>
        <strain evidence="5">cv. PC099</strain>
    </source>
</reference>
<keyword evidence="1" id="KW-0472">Membrane</keyword>
<keyword evidence="5" id="KW-1185">Reference proteome</keyword>
<feature type="chain" id="PRO_5042201543" description="DUF7731 domain-containing protein" evidence="2">
    <location>
        <begin position="25"/>
        <end position="202"/>
    </location>
</feature>
<dbReference type="Pfam" id="PF24865">
    <property type="entry name" value="DUF7731"/>
    <property type="match status" value="1"/>
</dbReference>
<keyword evidence="1" id="KW-0812">Transmembrane</keyword>
<evidence type="ECO:0000256" key="2">
    <source>
        <dbReference type="SAM" id="SignalP"/>
    </source>
</evidence>
<organism evidence="4 5">
    <name type="scientific">Perilla frutescens var. hirtella</name>
    <name type="common">Perilla citriodora</name>
    <name type="synonym">Perilla setoyensis</name>
    <dbReference type="NCBI Taxonomy" id="608512"/>
    <lineage>
        <taxon>Eukaryota</taxon>
        <taxon>Viridiplantae</taxon>
        <taxon>Streptophyta</taxon>
        <taxon>Embryophyta</taxon>
        <taxon>Tracheophyta</taxon>
        <taxon>Spermatophyta</taxon>
        <taxon>Magnoliopsida</taxon>
        <taxon>eudicotyledons</taxon>
        <taxon>Gunneridae</taxon>
        <taxon>Pentapetalae</taxon>
        <taxon>asterids</taxon>
        <taxon>lamiids</taxon>
        <taxon>Lamiales</taxon>
        <taxon>Lamiaceae</taxon>
        <taxon>Nepetoideae</taxon>
        <taxon>Elsholtzieae</taxon>
        <taxon>Perilla</taxon>
    </lineage>
</organism>
<name>A0AAD4IS78_PERFH</name>
<dbReference type="InterPro" id="IPR056633">
    <property type="entry name" value="DUF7731"/>
</dbReference>
<proteinExistence type="predicted"/>
<dbReference type="Proteomes" id="UP001190926">
    <property type="component" value="Unassembled WGS sequence"/>
</dbReference>
<sequence>MATSALPIRHLLLFVSTMVYLSSSTCKFGRAYEDDHHLGGAGVVAAEFVPEAEAEGERDDHYFPHEGEEGRHDPEPLFTKALECFNDGYCEEAYRVNENGEVEVPHEYVDEYCNGPCLKETHLVLDCIHQIFKYFVFYNKATVPDVRQTINTACAYGPKRGDFNVAEHIKVYEDDASKLSTTLVVYATVLIMIVGWHVNLMF</sequence>
<comment type="caution">
    <text evidence="4">The sequence shown here is derived from an EMBL/GenBank/DDBJ whole genome shotgun (WGS) entry which is preliminary data.</text>
</comment>